<dbReference type="EMBL" id="CP005290">
    <property type="protein sequence ID" value="AGK61585.1"/>
    <property type="molecule type" value="Genomic_DNA"/>
</dbReference>
<gene>
    <name evidence="1" type="ORF">Asulf_01609</name>
</gene>
<protein>
    <submittedName>
        <fullName evidence="1">Uncharacterized protein</fullName>
    </submittedName>
</protein>
<dbReference type="GeneID" id="15393244"/>
<dbReference type="KEGG" id="ast:Asulf_01609"/>
<organism evidence="1 2">
    <name type="scientific">Archaeoglobus sulfaticallidus PM70-1</name>
    <dbReference type="NCBI Taxonomy" id="387631"/>
    <lineage>
        <taxon>Archaea</taxon>
        <taxon>Methanobacteriati</taxon>
        <taxon>Methanobacteriota</taxon>
        <taxon>Archaeoglobi</taxon>
        <taxon>Archaeoglobales</taxon>
        <taxon>Archaeoglobaceae</taxon>
        <taxon>Archaeoglobus</taxon>
    </lineage>
</organism>
<name>N0BMU5_9EURY</name>
<dbReference type="AlphaFoldDB" id="N0BMU5"/>
<evidence type="ECO:0000313" key="2">
    <source>
        <dbReference type="Proteomes" id="UP000013307"/>
    </source>
</evidence>
<accession>N0BMU5</accession>
<dbReference type="RefSeq" id="WP_015591183.1">
    <property type="nucleotide sequence ID" value="NC_021169.1"/>
</dbReference>
<sequence>MIEEKYIQKILKLHRIANERDWKPWILQSELKKVCEEVISVGDDLSFTLRFDKKLVVDEKLLTKMGAKKTRLYPFRNAYRFERGFIAVEGKFVRISRNLDAEKLKWILERAIDCKQE</sequence>
<evidence type="ECO:0000313" key="1">
    <source>
        <dbReference type="EMBL" id="AGK61585.1"/>
    </source>
</evidence>
<dbReference type="HOGENOM" id="CLU_2190930_0_0_2"/>
<reference evidence="1 2" key="1">
    <citation type="journal article" date="2013" name="Genome Announc.">
        <title>Complete Genome Sequence of the Thermophilic and Facultatively Chemolithoautotrophic Sulfate Reducer Archaeoglobus sulfaticallidus Strain PM70-1T.</title>
        <authorList>
            <person name="Stokke R."/>
            <person name="Hocking W.P."/>
            <person name="Steinsbu B.O."/>
            <person name="Steen I.H."/>
        </authorList>
    </citation>
    <scope>NUCLEOTIDE SEQUENCE [LARGE SCALE GENOMIC DNA]</scope>
    <source>
        <strain evidence="1">PM70-1</strain>
    </source>
</reference>
<proteinExistence type="predicted"/>
<dbReference type="OrthoDB" id="51549at2157"/>
<dbReference type="Proteomes" id="UP000013307">
    <property type="component" value="Chromosome"/>
</dbReference>
<keyword evidence="2" id="KW-1185">Reference proteome</keyword>
<dbReference type="eggNOG" id="arCOG12203">
    <property type="taxonomic scope" value="Archaea"/>
</dbReference>